<dbReference type="Proteomes" id="UP001499989">
    <property type="component" value="Unassembled WGS sequence"/>
</dbReference>
<evidence type="ECO:0000313" key="3">
    <source>
        <dbReference type="Proteomes" id="UP001499989"/>
    </source>
</evidence>
<accession>A0ABN3S4I6</accession>
<sequence length="120" mass="12260">MLSATECAASDSSAGDPATNPPTALAAAITRLAARATSTVTRVLRSAFRSVFSSPPVPLTKARLPRPARITPRLAGGRQCRPAKSGNAYTRGRFEGAGPVEETDATHGPTDSDGGRKAGA</sequence>
<proteinExistence type="predicted"/>
<evidence type="ECO:0000313" key="2">
    <source>
        <dbReference type="EMBL" id="GAA2667915.1"/>
    </source>
</evidence>
<evidence type="ECO:0000256" key="1">
    <source>
        <dbReference type="SAM" id="MobiDB-lite"/>
    </source>
</evidence>
<gene>
    <name evidence="2" type="ORF">GCM10010310_04180</name>
</gene>
<organism evidence="2 3">
    <name type="scientific">Streptomyces violaceolatus</name>
    <dbReference type="NCBI Taxonomy" id="67378"/>
    <lineage>
        <taxon>Bacteria</taxon>
        <taxon>Bacillati</taxon>
        <taxon>Actinomycetota</taxon>
        <taxon>Actinomycetes</taxon>
        <taxon>Kitasatosporales</taxon>
        <taxon>Streptomycetaceae</taxon>
        <taxon>Streptomyces</taxon>
        <taxon>Streptomyces violaceoruber group</taxon>
    </lineage>
</organism>
<keyword evidence="3" id="KW-1185">Reference proteome</keyword>
<feature type="region of interest" description="Disordered" evidence="1">
    <location>
        <begin position="73"/>
        <end position="120"/>
    </location>
</feature>
<name>A0ABN3S4I6_9ACTN</name>
<protein>
    <submittedName>
        <fullName evidence="2">Uncharacterized protein</fullName>
    </submittedName>
</protein>
<reference evidence="2 3" key="1">
    <citation type="journal article" date="2019" name="Int. J. Syst. Evol. Microbiol.">
        <title>The Global Catalogue of Microorganisms (GCM) 10K type strain sequencing project: providing services to taxonomists for standard genome sequencing and annotation.</title>
        <authorList>
            <consortium name="The Broad Institute Genomics Platform"/>
            <consortium name="The Broad Institute Genome Sequencing Center for Infectious Disease"/>
            <person name="Wu L."/>
            <person name="Ma J."/>
        </authorList>
    </citation>
    <scope>NUCLEOTIDE SEQUENCE [LARGE SCALE GENOMIC DNA]</scope>
    <source>
        <strain evidence="2 3">JCM 4531</strain>
    </source>
</reference>
<dbReference type="EMBL" id="BAAASK010000001">
    <property type="protein sequence ID" value="GAA2667915.1"/>
    <property type="molecule type" value="Genomic_DNA"/>
</dbReference>
<comment type="caution">
    <text evidence="2">The sequence shown here is derived from an EMBL/GenBank/DDBJ whole genome shotgun (WGS) entry which is preliminary data.</text>
</comment>
<feature type="region of interest" description="Disordered" evidence="1">
    <location>
        <begin position="1"/>
        <end position="21"/>
    </location>
</feature>